<proteinExistence type="predicted"/>
<evidence type="ECO:0000256" key="1">
    <source>
        <dbReference type="ARBA" id="ARBA00005201"/>
    </source>
</evidence>
<dbReference type="GO" id="GO:0008531">
    <property type="term" value="F:riboflavin kinase activity"/>
    <property type="evidence" value="ECO:0007669"/>
    <property type="project" value="UniProtKB-EC"/>
</dbReference>
<evidence type="ECO:0000256" key="3">
    <source>
        <dbReference type="ARBA" id="ARBA00022630"/>
    </source>
</evidence>
<dbReference type="OMA" id="IYLGWAN"/>
<keyword evidence="6" id="KW-0547">Nucleotide-binding</keyword>
<keyword evidence="7" id="KW-0067">ATP-binding</keyword>
<reference evidence="10" key="1">
    <citation type="submission" date="2012-12" db="EMBL/GenBank/DDBJ databases">
        <authorList>
            <person name="Hellsten U."/>
            <person name="Grimwood J."/>
            <person name="Chapman J.A."/>
            <person name="Shapiro H."/>
            <person name="Aerts A."/>
            <person name="Otillar R.P."/>
            <person name="Terry A.Y."/>
            <person name="Boore J.L."/>
            <person name="Simakov O."/>
            <person name="Marletaz F."/>
            <person name="Cho S.-J."/>
            <person name="Edsinger-Gonzales E."/>
            <person name="Havlak P."/>
            <person name="Kuo D.-H."/>
            <person name="Larsson T."/>
            <person name="Lv J."/>
            <person name="Arendt D."/>
            <person name="Savage R."/>
            <person name="Osoegawa K."/>
            <person name="de Jong P."/>
            <person name="Lindberg D.R."/>
            <person name="Seaver E.C."/>
            <person name="Weisblat D.A."/>
            <person name="Putnam N.H."/>
            <person name="Grigoriev I.V."/>
            <person name="Rokhsar D.S."/>
        </authorList>
    </citation>
    <scope>NUCLEOTIDE SEQUENCE</scope>
    <source>
        <strain evidence="10">I ESC-2004</strain>
    </source>
</reference>
<dbReference type="InterPro" id="IPR015865">
    <property type="entry name" value="Riboflavin_kinase_bac/euk"/>
</dbReference>
<dbReference type="GO" id="GO:0005524">
    <property type="term" value="F:ATP binding"/>
    <property type="evidence" value="ECO:0007669"/>
    <property type="project" value="UniProtKB-KW"/>
</dbReference>
<reference evidence="10" key="2">
    <citation type="journal article" date="2013" name="Nature">
        <title>Insights into bilaterian evolution from three spiralian genomes.</title>
        <authorList>
            <person name="Simakov O."/>
            <person name="Marletaz F."/>
            <person name="Cho S.J."/>
            <person name="Edsinger-Gonzales E."/>
            <person name="Havlak P."/>
            <person name="Hellsten U."/>
            <person name="Kuo D.H."/>
            <person name="Larsson T."/>
            <person name="Lv J."/>
            <person name="Arendt D."/>
            <person name="Savage R."/>
            <person name="Osoegawa K."/>
            <person name="de Jong P."/>
            <person name="Grimwood J."/>
            <person name="Chapman J.A."/>
            <person name="Shapiro H."/>
            <person name="Aerts A."/>
            <person name="Otillar R.P."/>
            <person name="Terry A.Y."/>
            <person name="Boore J.L."/>
            <person name="Grigoriev I.V."/>
            <person name="Lindberg D.R."/>
            <person name="Seaver E.C."/>
            <person name="Weisblat D.A."/>
            <person name="Putnam N.H."/>
            <person name="Rokhsar D.S."/>
        </authorList>
    </citation>
    <scope>NUCLEOTIDE SEQUENCE</scope>
    <source>
        <strain evidence="10">I ESC-2004</strain>
    </source>
</reference>
<evidence type="ECO:0000259" key="8">
    <source>
        <dbReference type="SMART" id="SM00904"/>
    </source>
</evidence>
<dbReference type="Gene3D" id="2.40.30.30">
    <property type="entry name" value="Riboflavin kinase-like"/>
    <property type="match status" value="1"/>
</dbReference>
<dbReference type="GO" id="GO:0009231">
    <property type="term" value="P:riboflavin biosynthetic process"/>
    <property type="evidence" value="ECO:0007669"/>
    <property type="project" value="InterPro"/>
</dbReference>
<dbReference type="PANTHER" id="PTHR22749:SF6">
    <property type="entry name" value="RIBOFLAVIN KINASE"/>
    <property type="match status" value="1"/>
</dbReference>
<keyword evidence="10" id="KW-1185">Reference proteome</keyword>
<dbReference type="EMBL" id="AMQN01000402">
    <property type="status" value="NOT_ANNOTATED_CDS"/>
    <property type="molecule type" value="Genomic_DNA"/>
</dbReference>
<dbReference type="UniPathway" id="UPA00276">
    <property type="reaction ID" value="UER00406"/>
</dbReference>
<dbReference type="InterPro" id="IPR023465">
    <property type="entry name" value="Riboflavin_kinase_dom_sf"/>
</dbReference>
<dbReference type="PANTHER" id="PTHR22749">
    <property type="entry name" value="RIBOFLAVIN KINASE/FMN ADENYLYLTRANSFERASE"/>
    <property type="match status" value="1"/>
</dbReference>
<comment type="pathway">
    <text evidence="1">Cofactor biosynthesis; FMN biosynthesis; FMN from riboflavin (ATP route): step 1/1.</text>
</comment>
<dbReference type="GO" id="GO:0005739">
    <property type="term" value="C:mitochondrion"/>
    <property type="evidence" value="ECO:0007669"/>
    <property type="project" value="TreeGrafter"/>
</dbReference>
<name>X2BAP8_CAPTE</name>
<evidence type="ECO:0000256" key="7">
    <source>
        <dbReference type="ARBA" id="ARBA00022840"/>
    </source>
</evidence>
<dbReference type="AlphaFoldDB" id="X2BAP8"/>
<evidence type="ECO:0000313" key="9">
    <source>
        <dbReference type="EnsemblMetazoa" id="CapteP89069"/>
    </source>
</evidence>
<sequence length="79" mass="8761">MASLFPYFAQGKVIKGFGRGSKELGIPTANFPDTVVDQLPEAFEAGIYYGWASIDGEAVHRMVMSVGWNPFYHNSKKTM</sequence>
<keyword evidence="3" id="KW-0285">Flavoprotein</keyword>
<dbReference type="Pfam" id="PF01687">
    <property type="entry name" value="Flavokinase"/>
    <property type="match status" value="1"/>
</dbReference>
<dbReference type="EC" id="2.7.1.26" evidence="2"/>
<evidence type="ECO:0000313" key="10">
    <source>
        <dbReference type="Proteomes" id="UP000014760"/>
    </source>
</evidence>
<evidence type="ECO:0000256" key="2">
    <source>
        <dbReference type="ARBA" id="ARBA00012105"/>
    </source>
</evidence>
<evidence type="ECO:0000256" key="5">
    <source>
        <dbReference type="ARBA" id="ARBA00022679"/>
    </source>
</evidence>
<dbReference type="SUPFAM" id="SSF82114">
    <property type="entry name" value="Riboflavin kinase-like"/>
    <property type="match status" value="1"/>
</dbReference>
<feature type="domain" description="Riboflavin kinase" evidence="8">
    <location>
        <begin position="2"/>
        <end position="77"/>
    </location>
</feature>
<organism evidence="9 10">
    <name type="scientific">Capitella teleta</name>
    <name type="common">Polychaete worm</name>
    <dbReference type="NCBI Taxonomy" id="283909"/>
    <lineage>
        <taxon>Eukaryota</taxon>
        <taxon>Metazoa</taxon>
        <taxon>Spiralia</taxon>
        <taxon>Lophotrochozoa</taxon>
        <taxon>Annelida</taxon>
        <taxon>Polychaeta</taxon>
        <taxon>Sedentaria</taxon>
        <taxon>Scolecida</taxon>
        <taxon>Capitellidae</taxon>
        <taxon>Capitella</taxon>
    </lineage>
</organism>
<keyword evidence="4" id="KW-0288">FMN</keyword>
<dbReference type="SMART" id="SM00904">
    <property type="entry name" value="Flavokinase"/>
    <property type="match status" value="1"/>
</dbReference>
<dbReference type="GO" id="GO:0009398">
    <property type="term" value="P:FMN biosynthetic process"/>
    <property type="evidence" value="ECO:0007669"/>
    <property type="project" value="UniProtKB-UniPathway"/>
</dbReference>
<protein>
    <recommendedName>
        <fullName evidence="2">riboflavin kinase</fullName>
        <ecNumber evidence="2">2.7.1.26</ecNumber>
    </recommendedName>
</protein>
<dbReference type="Proteomes" id="UP000014760">
    <property type="component" value="Unassembled WGS sequence"/>
</dbReference>
<reference evidence="9" key="3">
    <citation type="submission" date="2015-06" db="UniProtKB">
        <authorList>
            <consortium name="EnsemblMetazoa"/>
        </authorList>
    </citation>
    <scope>IDENTIFICATION</scope>
</reference>
<keyword evidence="5" id="KW-0808">Transferase</keyword>
<dbReference type="HOGENOM" id="CLU_2608315_0_0_1"/>
<accession>X2BAP8</accession>
<dbReference type="EnsemblMetazoa" id="CapteT89069">
    <property type="protein sequence ID" value="CapteP89069"/>
    <property type="gene ID" value="CapteG89069"/>
</dbReference>
<dbReference type="OrthoDB" id="276388at2759"/>
<evidence type="ECO:0000256" key="4">
    <source>
        <dbReference type="ARBA" id="ARBA00022643"/>
    </source>
</evidence>
<dbReference type="InterPro" id="IPR023468">
    <property type="entry name" value="Riboflavin_kinase"/>
</dbReference>
<evidence type="ECO:0000256" key="6">
    <source>
        <dbReference type="ARBA" id="ARBA00022741"/>
    </source>
</evidence>